<organism evidence="3">
    <name type="scientific">marine sediment metagenome</name>
    <dbReference type="NCBI Taxonomy" id="412755"/>
    <lineage>
        <taxon>unclassified sequences</taxon>
        <taxon>metagenomes</taxon>
        <taxon>ecological metagenomes</taxon>
    </lineage>
</organism>
<accession>X1NCW6</accession>
<name>X1NCW6_9ZZZZ</name>
<reference evidence="3" key="1">
    <citation type="journal article" date="2014" name="Front. Microbiol.">
        <title>High frequency of phylogenetically diverse reductive dehalogenase-homologous genes in deep subseafloor sedimentary metagenomes.</title>
        <authorList>
            <person name="Kawai M."/>
            <person name="Futagami T."/>
            <person name="Toyoda A."/>
            <person name="Takaki Y."/>
            <person name="Nishi S."/>
            <person name="Hori S."/>
            <person name="Arai W."/>
            <person name="Tsubouchi T."/>
            <person name="Morono Y."/>
            <person name="Uchiyama I."/>
            <person name="Ito T."/>
            <person name="Fujiyama A."/>
            <person name="Inagaki F."/>
            <person name="Takami H."/>
        </authorList>
    </citation>
    <scope>NUCLEOTIDE SEQUENCE</scope>
    <source>
        <strain evidence="3">Expedition CK06-06</strain>
    </source>
</reference>
<protein>
    <submittedName>
        <fullName evidence="3">Uncharacterized protein</fullName>
    </submittedName>
</protein>
<dbReference type="AlphaFoldDB" id="X1NCW6"/>
<dbReference type="InterPro" id="IPR050836">
    <property type="entry name" value="SDS22/Internalin_LRR"/>
</dbReference>
<dbReference type="SUPFAM" id="SSF52058">
    <property type="entry name" value="L domain-like"/>
    <property type="match status" value="1"/>
</dbReference>
<evidence type="ECO:0000313" key="3">
    <source>
        <dbReference type="EMBL" id="GAI24660.1"/>
    </source>
</evidence>
<dbReference type="EMBL" id="BARV01016236">
    <property type="protein sequence ID" value="GAI24660.1"/>
    <property type="molecule type" value="Genomic_DNA"/>
</dbReference>
<evidence type="ECO:0000256" key="1">
    <source>
        <dbReference type="ARBA" id="ARBA00022614"/>
    </source>
</evidence>
<evidence type="ECO:0000256" key="2">
    <source>
        <dbReference type="ARBA" id="ARBA00022737"/>
    </source>
</evidence>
<dbReference type="PANTHER" id="PTHR46652:SF3">
    <property type="entry name" value="LEUCINE-RICH REPEAT-CONTAINING PROTEIN 9"/>
    <property type="match status" value="1"/>
</dbReference>
<proteinExistence type="predicted"/>
<dbReference type="InterPro" id="IPR032675">
    <property type="entry name" value="LRR_dom_sf"/>
</dbReference>
<comment type="caution">
    <text evidence="3">The sequence shown here is derived from an EMBL/GenBank/DDBJ whole genome shotgun (WGS) entry which is preliminary data.</text>
</comment>
<keyword evidence="1" id="KW-0433">Leucine-rich repeat</keyword>
<dbReference type="PROSITE" id="PS51450">
    <property type="entry name" value="LRR"/>
    <property type="match status" value="2"/>
</dbReference>
<dbReference type="PANTHER" id="PTHR46652">
    <property type="entry name" value="LEUCINE-RICH REPEAT AND IQ DOMAIN-CONTAINING PROTEIN 1-RELATED"/>
    <property type="match status" value="1"/>
</dbReference>
<keyword evidence="2" id="KW-0677">Repeat</keyword>
<dbReference type="Gene3D" id="3.80.10.10">
    <property type="entry name" value="Ribonuclease Inhibitor"/>
    <property type="match status" value="1"/>
</dbReference>
<sequence>MEAAIRDALGKPAGEAITPAELAGLTQFAATMQGITDLSGIEYCINLTVLNIWGNPISDLSPLASLTNLTMFNFMGNEISDLSPLASLTNLTWLYL</sequence>
<gene>
    <name evidence="3" type="ORF">S06H3_27912</name>
</gene>
<dbReference type="InterPro" id="IPR001611">
    <property type="entry name" value="Leu-rich_rpt"/>
</dbReference>
<feature type="non-terminal residue" evidence="3">
    <location>
        <position position="96"/>
    </location>
</feature>